<protein>
    <submittedName>
        <fullName evidence="1">Uncharacterized protein</fullName>
    </submittedName>
</protein>
<sequence>MAPLAKLEAATIAAKRLVAGCMGFADRAKGTGTHEGVPMHPTKEKLEFGRKKSAGFLKGGRMVRL</sequence>
<accession>A0A2W4RJ57</accession>
<name>A0A2W4RJ57_9GAMM</name>
<proteinExistence type="predicted"/>
<gene>
    <name evidence="1" type="ORF">DM484_06055</name>
</gene>
<dbReference type="EMBL" id="QJPH01000208">
    <property type="protein sequence ID" value="PZN82666.1"/>
    <property type="molecule type" value="Genomic_DNA"/>
</dbReference>
<organism evidence="1 2">
    <name type="scientific">Candidatus Methylumidiphilus alinenensis</name>
    <dbReference type="NCBI Taxonomy" id="2202197"/>
    <lineage>
        <taxon>Bacteria</taxon>
        <taxon>Pseudomonadati</taxon>
        <taxon>Pseudomonadota</taxon>
        <taxon>Gammaproteobacteria</taxon>
        <taxon>Methylococcales</taxon>
        <taxon>Candidatus Methylumidiphilus</taxon>
    </lineage>
</organism>
<evidence type="ECO:0000313" key="1">
    <source>
        <dbReference type="EMBL" id="PZN82666.1"/>
    </source>
</evidence>
<dbReference type="Proteomes" id="UP000249396">
    <property type="component" value="Unassembled WGS sequence"/>
</dbReference>
<evidence type="ECO:0000313" key="2">
    <source>
        <dbReference type="Proteomes" id="UP000249396"/>
    </source>
</evidence>
<comment type="caution">
    <text evidence="1">The sequence shown here is derived from an EMBL/GenBank/DDBJ whole genome shotgun (WGS) entry which is preliminary data.</text>
</comment>
<reference evidence="1 2" key="1">
    <citation type="journal article" date="2018" name="Aquat. Microb. Ecol.">
        <title>Gammaproteobacterial methanotrophs dominate.</title>
        <authorList>
            <person name="Rissanen A.J."/>
            <person name="Saarenheimo J."/>
            <person name="Tiirola M."/>
            <person name="Peura S."/>
            <person name="Aalto S.L."/>
            <person name="Karvinen A."/>
            <person name="Nykanen H."/>
        </authorList>
    </citation>
    <scope>NUCLEOTIDE SEQUENCE [LARGE SCALE GENOMIC DNA]</scope>
    <source>
        <strain evidence="1">AMbin10</strain>
    </source>
</reference>
<dbReference type="AlphaFoldDB" id="A0A2W4RJ57"/>